<dbReference type="EMBL" id="MLFN01000019">
    <property type="protein sequence ID" value="ORM53323.1"/>
    <property type="molecule type" value="Genomic_DNA"/>
</dbReference>
<dbReference type="AlphaFoldDB" id="A0A1X1BXF6"/>
<proteinExistence type="predicted"/>
<comment type="caution">
    <text evidence="1">The sequence shown here is derived from an EMBL/GenBank/DDBJ whole genome shotgun (WGS) entry which is preliminary data.</text>
</comment>
<dbReference type="Proteomes" id="UP000193933">
    <property type="component" value="Unassembled WGS sequence"/>
</dbReference>
<keyword evidence="2" id="KW-1185">Reference proteome</keyword>
<dbReference type="RefSeq" id="WP_094120511.1">
    <property type="nucleotide sequence ID" value="NZ_MLFN01000019.1"/>
</dbReference>
<evidence type="ECO:0000313" key="1">
    <source>
        <dbReference type="EMBL" id="ORM53323.1"/>
    </source>
</evidence>
<reference evidence="1 2" key="1">
    <citation type="journal article" date="2017" name="Antonie Van Leeuwenhoek">
        <title>Phylogenomic resolution of the bacterial genus Pantoea and its relationship with Erwinia and Tatumella.</title>
        <authorList>
            <person name="Palmer M."/>
            <person name="Steenkamp E.T."/>
            <person name="Coetzee M.P."/>
            <person name="Chan W.Y."/>
            <person name="van Zyl E."/>
            <person name="De Maayer P."/>
            <person name="Coutinho T.A."/>
            <person name="Blom J."/>
            <person name="Smits T.H."/>
            <person name="Duffy B."/>
            <person name="Venter S.N."/>
        </authorList>
    </citation>
    <scope>NUCLEOTIDE SEQUENCE [LARGE SCALE GENOMIC DNA]</scope>
    <source>
        <strain evidence="1 2">LMG 24534</strain>
    </source>
</reference>
<sequence>MKSAAGLRIGIPRRFIADSVMMPARTAVFDRLLQSLTQTGAVIIDPYDLPSAAQFNRVRSCVFRTEFRASINSLLTVLKPCGMGSLCDIIAWNIAHPLWSVPAAGS</sequence>
<protein>
    <submittedName>
        <fullName evidence="1">Uncharacterized protein</fullName>
    </submittedName>
</protein>
<dbReference type="PANTHER" id="PTHR42678">
    <property type="entry name" value="AMIDASE"/>
    <property type="match status" value="1"/>
</dbReference>
<organism evidence="1 2">
    <name type="scientific">Pantoea conspicua</name>
    <dbReference type="NCBI Taxonomy" id="472705"/>
    <lineage>
        <taxon>Bacteria</taxon>
        <taxon>Pseudomonadati</taxon>
        <taxon>Pseudomonadota</taxon>
        <taxon>Gammaproteobacteria</taxon>
        <taxon>Enterobacterales</taxon>
        <taxon>Erwiniaceae</taxon>
        <taxon>Pantoea</taxon>
    </lineage>
</organism>
<gene>
    <name evidence="1" type="ORF">HA41_08905</name>
</gene>
<dbReference type="Gene3D" id="3.90.1300.10">
    <property type="entry name" value="Amidase signature (AS) domain"/>
    <property type="match status" value="1"/>
</dbReference>
<accession>A0A1X1BXF6</accession>
<dbReference type="OrthoDB" id="9811471at2"/>
<dbReference type="InterPro" id="IPR036928">
    <property type="entry name" value="AS_sf"/>
</dbReference>
<name>A0A1X1BXF6_9GAMM</name>
<evidence type="ECO:0000313" key="2">
    <source>
        <dbReference type="Proteomes" id="UP000193933"/>
    </source>
</evidence>
<dbReference type="PANTHER" id="PTHR42678:SF34">
    <property type="entry name" value="OS04G0183300 PROTEIN"/>
    <property type="match status" value="1"/>
</dbReference>